<reference evidence="2 3" key="1">
    <citation type="journal article" date="2024" name="G3 (Bethesda)">
        <title>Genome assembly of Hibiscus sabdariffa L. provides insights into metabolisms of medicinal natural products.</title>
        <authorList>
            <person name="Kim T."/>
        </authorList>
    </citation>
    <scope>NUCLEOTIDE SEQUENCE [LARGE SCALE GENOMIC DNA]</scope>
    <source>
        <strain evidence="2">TK-2024</strain>
        <tissue evidence="2">Old leaves</tissue>
    </source>
</reference>
<feature type="chain" id="PRO_5046892578" evidence="1">
    <location>
        <begin position="23"/>
        <end position="72"/>
    </location>
</feature>
<evidence type="ECO:0000313" key="2">
    <source>
        <dbReference type="EMBL" id="KAK8526996.1"/>
    </source>
</evidence>
<dbReference type="Proteomes" id="UP001472677">
    <property type="component" value="Unassembled WGS sequence"/>
</dbReference>
<evidence type="ECO:0000256" key="1">
    <source>
        <dbReference type="SAM" id="SignalP"/>
    </source>
</evidence>
<name>A0ABR2D060_9ROSI</name>
<comment type="caution">
    <text evidence="2">The sequence shown here is derived from an EMBL/GenBank/DDBJ whole genome shotgun (WGS) entry which is preliminary data.</text>
</comment>
<dbReference type="EMBL" id="JBBPBM010000038">
    <property type="protein sequence ID" value="KAK8526996.1"/>
    <property type="molecule type" value="Genomic_DNA"/>
</dbReference>
<accession>A0ABR2D060</accession>
<keyword evidence="3" id="KW-1185">Reference proteome</keyword>
<protein>
    <submittedName>
        <fullName evidence="2">Uncharacterized protein</fullName>
    </submittedName>
</protein>
<proteinExistence type="predicted"/>
<sequence>MHRVPMLLAAVAALLIVTPVVGYHPRPGLKTNSSDSEFVDLRYHMRHVLIANITIHMGSNGGTVQWVWNHAS</sequence>
<organism evidence="2 3">
    <name type="scientific">Hibiscus sabdariffa</name>
    <name type="common">roselle</name>
    <dbReference type="NCBI Taxonomy" id="183260"/>
    <lineage>
        <taxon>Eukaryota</taxon>
        <taxon>Viridiplantae</taxon>
        <taxon>Streptophyta</taxon>
        <taxon>Embryophyta</taxon>
        <taxon>Tracheophyta</taxon>
        <taxon>Spermatophyta</taxon>
        <taxon>Magnoliopsida</taxon>
        <taxon>eudicotyledons</taxon>
        <taxon>Gunneridae</taxon>
        <taxon>Pentapetalae</taxon>
        <taxon>rosids</taxon>
        <taxon>malvids</taxon>
        <taxon>Malvales</taxon>
        <taxon>Malvaceae</taxon>
        <taxon>Malvoideae</taxon>
        <taxon>Hibiscus</taxon>
    </lineage>
</organism>
<evidence type="ECO:0000313" key="3">
    <source>
        <dbReference type="Proteomes" id="UP001472677"/>
    </source>
</evidence>
<feature type="signal peptide" evidence="1">
    <location>
        <begin position="1"/>
        <end position="22"/>
    </location>
</feature>
<gene>
    <name evidence="2" type="ORF">V6N12_054225</name>
</gene>
<keyword evidence="1" id="KW-0732">Signal</keyword>